<organism evidence="1 2">
    <name type="scientific">Syphacia muris</name>
    <dbReference type="NCBI Taxonomy" id="451379"/>
    <lineage>
        <taxon>Eukaryota</taxon>
        <taxon>Metazoa</taxon>
        <taxon>Ecdysozoa</taxon>
        <taxon>Nematoda</taxon>
        <taxon>Chromadorea</taxon>
        <taxon>Rhabditida</taxon>
        <taxon>Spirurina</taxon>
        <taxon>Oxyuridomorpha</taxon>
        <taxon>Oxyuroidea</taxon>
        <taxon>Oxyuridae</taxon>
        <taxon>Syphacia</taxon>
    </lineage>
</organism>
<proteinExistence type="predicted"/>
<reference evidence="2" key="1">
    <citation type="submission" date="2017-02" db="UniProtKB">
        <authorList>
            <consortium name="WormBaseParasite"/>
        </authorList>
    </citation>
    <scope>IDENTIFICATION</scope>
</reference>
<evidence type="ECO:0000313" key="2">
    <source>
        <dbReference type="WBParaSite" id="SMUV_0000181101-mRNA-1"/>
    </source>
</evidence>
<sequence>MMQSFSQCVVYCKLDNSCIGFNMYRASENIPICEILYNVTGFVRTFFSLCYVHIEHAAGYEQD</sequence>
<dbReference type="WBParaSite" id="SMUV_0000181101-mRNA-1">
    <property type="protein sequence ID" value="SMUV_0000181101-mRNA-1"/>
    <property type="gene ID" value="SMUV_0000181101"/>
</dbReference>
<protein>
    <submittedName>
        <fullName evidence="2">Apple domain-containing protein</fullName>
    </submittedName>
</protein>
<keyword evidence="1" id="KW-1185">Reference proteome</keyword>
<dbReference type="AlphaFoldDB" id="A0A0N5ACD5"/>
<dbReference type="Proteomes" id="UP000046393">
    <property type="component" value="Unplaced"/>
</dbReference>
<name>A0A0N5ACD5_9BILA</name>
<accession>A0A0N5ACD5</accession>
<evidence type="ECO:0000313" key="1">
    <source>
        <dbReference type="Proteomes" id="UP000046393"/>
    </source>
</evidence>